<dbReference type="PANTHER" id="PTHR13140:SF845">
    <property type="entry name" value="MYOSIN-LIKE PROTEIN"/>
    <property type="match status" value="1"/>
</dbReference>
<reference evidence="13 14" key="1">
    <citation type="journal article" date="2020" name="G3 (Bethesda)">
        <title>Improved Reference Genome for Cyclotella cryptica CCMP332, a Model for Cell Wall Morphogenesis, Salinity Adaptation, and Lipid Production in Diatoms (Bacillariophyta).</title>
        <authorList>
            <person name="Roberts W.R."/>
            <person name="Downey K.M."/>
            <person name="Ruck E.C."/>
            <person name="Traller J.C."/>
            <person name="Alverson A.J."/>
        </authorList>
    </citation>
    <scope>NUCLEOTIDE SEQUENCE [LARGE SCALE GENOMIC DNA]</scope>
    <source>
        <strain evidence="13 14">CCMP332</strain>
    </source>
</reference>
<dbReference type="PRINTS" id="PR00193">
    <property type="entry name" value="MYOSINHEAVY"/>
</dbReference>
<evidence type="ECO:0000256" key="1">
    <source>
        <dbReference type="ARBA" id="ARBA00006998"/>
    </source>
</evidence>
<dbReference type="Gene3D" id="1.10.10.820">
    <property type="match status" value="1"/>
</dbReference>
<feature type="domain" description="Myosin motor" evidence="12">
    <location>
        <begin position="127"/>
        <end position="1015"/>
    </location>
</feature>
<keyword evidence="7 9" id="KW-0009">Actin-binding</keyword>
<feature type="region of interest" description="Disordered" evidence="10">
    <location>
        <begin position="2009"/>
        <end position="2033"/>
    </location>
</feature>
<feature type="binding site" evidence="9">
    <location>
        <begin position="292"/>
        <end position="299"/>
    </location>
    <ligand>
        <name>ATP</name>
        <dbReference type="ChEBI" id="CHEBI:30616"/>
    </ligand>
</feature>
<sequence>METGARVWLRSPLSQWGWLPARITNKEEISQMTRGKLGGSYEKKMVRLTLVDDCDEEFGDYFNGMPPFETTVSMDLAYLKNADHDDVKLRNLRSEDENSAAGASNSSLALSISGNGGKASGGAEPIGLVHDLIHLTHLHEPAILHSLRLRYDGDVIYTSTGPILIAINPFKRMDDLYGEHVMERYRIMGEGGTNSSLRNLHATPFKQTKLNQQQQHLSSPLPPHAYKTADDAYRAMMRGLENGVIMNSNARSGGKARGVRSSRVGLSVGTHFGSGDHGSNVVPTNQSILVSGESGAGKTVTTKIVLNYFAMLSKKITSDEFARRRETFSPVTSPKHLPSSPQAEREEVCIEQQVLQSNPILEAFGNARTLRNDNSSRFGKYIDIRFTSKGKLSGAQIETYLLEKVRLIHPSEGERNYHVFYQFLSRATKEERRAFMLEGMGVKDFKLLSETGSWDRRDGVQDGDMHEDMLDAMMTIGFTPETIHSLMRLIAAILHCGNMTFTSTHLNNSRGHSEACSLDKTPSAMAAAKLLGVTFEDLAEALTSRAIRAGNEVVHSPMDITQSKKACEALMKATYGAAFDFIVCKINESISAQQSEPQASSTCASIGVLDIFGFETFETNSFEQICINYTNEALQQQFNKYVFKLEQDEYEREGILWKFISFPDNQEVLDLIDRKHTGILALLDEQCIVPRSTDQKFTRYLYAKCDTHNRFSASSAQRVDYKFSIEHYAGPVEYSTDNWLEKNKDQMPSASVDLLRGAEFELLGQIQKYIRSEDRDGRGSVATKSVGAQFSAQLRELRSRIDTTVPHYIRCLKPNDELVPDCFDPKMIVDQLRCGGVLEAVRVSRAGYPTRYPHEVFKARYYVLGDTTDKTVVSPYGNKNRQSMDQEDITIKRLISKIAYDIWEADHEAMLDMDSHTPIKQPKEKSRPSFVNGHMNLVAVSTAFTPEDERKKKERAKKLRESDAYHINGMASPQTAKEFLALDFSSRCAIAGLQLGRTKVFLRREAFDRIEALRSQKFGTSAVAIQKIIRGVQARKYCQEKYVAVLTIQRAARRCLSALYERHIEYMNIAAEIIQRAYRNHLNHLFYIEMEKRLIPAATRIQAVVRGANTRMWYFGTLYSVMRLQALVRGFQARALAARLTAERHQPVSSPVNSVSFDTSFERRESITSSDMRQLVPADECQAVVAVDSEWAQIQKLVNEENWAGVEKMLDKYPTLAEEVDPTNGEMLLHMISRHPSVWTLLVDMILVMYPKALIHKDSIGALPLHHAAAHDNVAALEIIYSAYREGVNDVDGNGRQPIHVAAEFDATEAVKFLLAKAPEGAYTMIHRPSEENGGGLPLHVACRHHSNMSIITTLLAENFSSAKRADENGDLPLHLLLRNGEVVEQVTVKTLLTCFASAVTRTDKNGDLPLSIAIKHECKPSVVNYLMVQYPDAARVLDGMGHSNLHLAFQHGADDRTMLGLLNHAPELATLIDKESGMLPIQVATEHEHSHFIVHHLLKCDLPIDIKEKVKAKVQEHHFSWNHIVSNTDDLYFPVINKILQQCTQPQVLALAHVEGPDGRIALSTATPVCKHEMRVMLRLFNTLEVVNQRPAFANPQSDTQIFYALRYDPPKADNGQWSLIHEDNKKDGDYLDEWDDASHVSGLSRMSSHSNHSLSSKCSQVTIDQKLKQIKNEKGQQVIAKLTSRSDIVERELKIRKDYNLSRHYVPAVISVHHTVQHAAYSEAMAEPGYCITMEGADTTAENLMLDMRRHGKSFSTKILKRIGISLLHMHEHGLVHGDFGTHNVGKFGSRWKLLGVGGSKAIGSPTDPKRGFYHPPESVVVETKRAPLGKKEVIAKVVSISAKPTHDIWAFGVLMYEAICGMPLSPYACRGKRAMNANEVAKIGRWDEMSLDRALRHVDPADSNALDILRRLLHHNPSHRSNSLREVLEHSFFSGSAEDRVLQPRHSDVHSTRSAHTSASNQSRNVTNDSHIVSAKNVQLSEGLRCLDQENAMNGIPRGVNKKVKGSEESVVSQRSQGSAMSQKMKGLRDRVKAGFSTRKQVI</sequence>
<dbReference type="PROSITE" id="PS51456">
    <property type="entry name" value="MYOSIN_MOTOR"/>
    <property type="match status" value="1"/>
</dbReference>
<comment type="similarity">
    <text evidence="9">Belongs to the TRAFAC class myosin-kinesin ATPase superfamily. Myosin family.</text>
</comment>
<dbReference type="Gene3D" id="1.20.120.720">
    <property type="entry name" value="Myosin VI head, motor domain, U50 subdomain"/>
    <property type="match status" value="1"/>
</dbReference>
<dbReference type="InterPro" id="IPR027417">
    <property type="entry name" value="P-loop_NTPase"/>
</dbReference>
<evidence type="ECO:0000256" key="5">
    <source>
        <dbReference type="ARBA" id="ARBA00023123"/>
    </source>
</evidence>
<evidence type="ECO:0000259" key="12">
    <source>
        <dbReference type="PROSITE" id="PS51456"/>
    </source>
</evidence>
<dbReference type="InterPro" id="IPR036961">
    <property type="entry name" value="Kinesin_motor_dom_sf"/>
</dbReference>
<dbReference type="PANTHER" id="PTHR13140">
    <property type="entry name" value="MYOSIN"/>
    <property type="match status" value="1"/>
</dbReference>
<dbReference type="SUPFAM" id="SSF48403">
    <property type="entry name" value="Ankyrin repeat"/>
    <property type="match status" value="1"/>
</dbReference>
<keyword evidence="6 9" id="KW-0505">Motor protein</keyword>
<dbReference type="InterPro" id="IPR000048">
    <property type="entry name" value="IQ_motif_EF-hand-BS"/>
</dbReference>
<feature type="domain" description="Protein kinase" evidence="11">
    <location>
        <begin position="1608"/>
        <end position="1936"/>
    </location>
</feature>
<dbReference type="CDD" id="cd00124">
    <property type="entry name" value="MYSc"/>
    <property type="match status" value="1"/>
</dbReference>
<dbReference type="InterPro" id="IPR036770">
    <property type="entry name" value="Ankyrin_rpt-contain_sf"/>
</dbReference>
<feature type="region of interest" description="Actin-binding" evidence="9">
    <location>
        <begin position="794"/>
        <end position="816"/>
    </location>
</feature>
<dbReference type="EMBL" id="JABMIG020000215">
    <property type="protein sequence ID" value="KAL3785428.1"/>
    <property type="molecule type" value="Genomic_DNA"/>
</dbReference>
<keyword evidence="8" id="KW-0844">Vision</keyword>
<protein>
    <recommendedName>
        <fullName evidence="15">Myosin-like protein</fullName>
    </recommendedName>
</protein>
<keyword evidence="2" id="KW-0716">Sensory transduction</keyword>
<dbReference type="Pfam" id="PF00612">
    <property type="entry name" value="IQ"/>
    <property type="match status" value="1"/>
</dbReference>
<keyword evidence="14" id="KW-1185">Reference proteome</keyword>
<dbReference type="PROSITE" id="PS50011">
    <property type="entry name" value="PROTEIN_KINASE_DOM"/>
    <property type="match status" value="1"/>
</dbReference>
<comment type="caution">
    <text evidence="13">The sequence shown here is derived from an EMBL/GenBank/DDBJ whole genome shotgun (WGS) entry which is preliminary data.</text>
</comment>
<dbReference type="Gene3D" id="1.20.5.4820">
    <property type="match status" value="1"/>
</dbReference>
<dbReference type="SUPFAM" id="SSF56112">
    <property type="entry name" value="Protein kinase-like (PK-like)"/>
    <property type="match status" value="1"/>
</dbReference>
<evidence type="ECO:0000256" key="10">
    <source>
        <dbReference type="SAM" id="MobiDB-lite"/>
    </source>
</evidence>
<dbReference type="GO" id="GO:0005524">
    <property type="term" value="F:ATP binding"/>
    <property type="evidence" value="ECO:0007669"/>
    <property type="project" value="UniProtKB-UniRule"/>
</dbReference>
<dbReference type="SMART" id="SM00248">
    <property type="entry name" value="ANK"/>
    <property type="match status" value="7"/>
</dbReference>
<dbReference type="Pfam" id="PF13637">
    <property type="entry name" value="Ank_4"/>
    <property type="match status" value="1"/>
</dbReference>
<dbReference type="GO" id="GO:0003774">
    <property type="term" value="F:cytoskeletal motor activity"/>
    <property type="evidence" value="ECO:0007669"/>
    <property type="project" value="UniProtKB-UniRule"/>
</dbReference>
<feature type="compositionally biased region" description="Polar residues" evidence="10">
    <location>
        <begin position="2013"/>
        <end position="2025"/>
    </location>
</feature>
<dbReference type="InterPro" id="IPR001609">
    <property type="entry name" value="Myosin_head_motor_dom-like"/>
</dbReference>
<name>A0ABD3PBL7_9STRA</name>
<dbReference type="SUPFAM" id="SSF52540">
    <property type="entry name" value="P-loop containing nucleoside triphosphate hydrolases"/>
    <property type="match status" value="1"/>
</dbReference>
<dbReference type="GO" id="GO:0016459">
    <property type="term" value="C:myosin complex"/>
    <property type="evidence" value="ECO:0007669"/>
    <property type="project" value="UniProtKB-KW"/>
</dbReference>
<evidence type="ECO:0000256" key="4">
    <source>
        <dbReference type="ARBA" id="ARBA00022840"/>
    </source>
</evidence>
<dbReference type="GO" id="GO:0003779">
    <property type="term" value="F:actin binding"/>
    <property type="evidence" value="ECO:0007669"/>
    <property type="project" value="UniProtKB-KW"/>
</dbReference>
<feature type="compositionally biased region" description="Basic and acidic residues" evidence="10">
    <location>
        <begin position="1942"/>
        <end position="1954"/>
    </location>
</feature>
<evidence type="ECO:0000256" key="2">
    <source>
        <dbReference type="ARBA" id="ARBA00022606"/>
    </source>
</evidence>
<feature type="compositionally biased region" description="Polar residues" evidence="10">
    <location>
        <begin position="1955"/>
        <end position="1974"/>
    </location>
</feature>
<feature type="region of interest" description="Disordered" evidence="10">
    <location>
        <begin position="1942"/>
        <end position="1974"/>
    </location>
</feature>
<evidence type="ECO:0000313" key="14">
    <source>
        <dbReference type="Proteomes" id="UP001516023"/>
    </source>
</evidence>
<keyword evidence="3 9" id="KW-0547">Nucleotide-binding</keyword>
<dbReference type="SMART" id="SM00242">
    <property type="entry name" value="MYSc"/>
    <property type="match status" value="1"/>
</dbReference>
<dbReference type="InterPro" id="IPR002110">
    <property type="entry name" value="Ankyrin_rpt"/>
</dbReference>
<dbReference type="Gene3D" id="1.20.58.530">
    <property type="match status" value="1"/>
</dbReference>
<evidence type="ECO:0000256" key="8">
    <source>
        <dbReference type="ARBA" id="ARBA00023305"/>
    </source>
</evidence>
<dbReference type="InterPro" id="IPR000719">
    <property type="entry name" value="Prot_kinase_dom"/>
</dbReference>
<evidence type="ECO:0000256" key="6">
    <source>
        <dbReference type="ARBA" id="ARBA00023175"/>
    </source>
</evidence>
<dbReference type="InterPro" id="IPR011009">
    <property type="entry name" value="Kinase-like_dom_sf"/>
</dbReference>
<evidence type="ECO:0000256" key="7">
    <source>
        <dbReference type="ARBA" id="ARBA00023203"/>
    </source>
</evidence>
<dbReference type="Gene3D" id="1.10.510.10">
    <property type="entry name" value="Transferase(Phosphotransferase) domain 1"/>
    <property type="match status" value="1"/>
</dbReference>
<gene>
    <name evidence="13" type="ORF">HJC23_013567</name>
</gene>
<evidence type="ECO:0000259" key="11">
    <source>
        <dbReference type="PROSITE" id="PS50011"/>
    </source>
</evidence>
<dbReference type="Pfam" id="PF00063">
    <property type="entry name" value="Myosin_head"/>
    <property type="match status" value="2"/>
</dbReference>
<dbReference type="Gene3D" id="1.25.40.20">
    <property type="entry name" value="Ankyrin repeat-containing domain"/>
    <property type="match status" value="2"/>
</dbReference>
<dbReference type="Pfam" id="PF00069">
    <property type="entry name" value="Pkinase"/>
    <property type="match status" value="1"/>
</dbReference>
<evidence type="ECO:0000256" key="3">
    <source>
        <dbReference type="ARBA" id="ARBA00022741"/>
    </source>
</evidence>
<evidence type="ECO:0000313" key="13">
    <source>
        <dbReference type="EMBL" id="KAL3785428.1"/>
    </source>
</evidence>
<evidence type="ECO:0000256" key="9">
    <source>
        <dbReference type="PROSITE-ProRule" id="PRU00782"/>
    </source>
</evidence>
<organism evidence="13 14">
    <name type="scientific">Cyclotella cryptica</name>
    <dbReference type="NCBI Taxonomy" id="29204"/>
    <lineage>
        <taxon>Eukaryota</taxon>
        <taxon>Sar</taxon>
        <taxon>Stramenopiles</taxon>
        <taxon>Ochrophyta</taxon>
        <taxon>Bacillariophyta</taxon>
        <taxon>Coscinodiscophyceae</taxon>
        <taxon>Thalassiosirophycidae</taxon>
        <taxon>Stephanodiscales</taxon>
        <taxon>Stephanodiscaceae</taxon>
        <taxon>Cyclotella</taxon>
    </lineage>
</organism>
<proteinExistence type="inferred from homology"/>
<keyword evidence="5 9" id="KW-0518">Myosin</keyword>
<accession>A0ABD3PBL7</accession>
<dbReference type="SMART" id="SM00220">
    <property type="entry name" value="S_TKc"/>
    <property type="match status" value="1"/>
</dbReference>
<keyword evidence="4 9" id="KW-0067">ATP-binding</keyword>
<evidence type="ECO:0008006" key="15">
    <source>
        <dbReference type="Google" id="ProtNLM"/>
    </source>
</evidence>
<dbReference type="PROSITE" id="PS50096">
    <property type="entry name" value="IQ"/>
    <property type="match status" value="2"/>
</dbReference>
<dbReference type="Proteomes" id="UP001516023">
    <property type="component" value="Unassembled WGS sequence"/>
</dbReference>
<comment type="similarity">
    <text evidence="1">In the C-terminal section; belongs to the TRAFAC class myosin-kinesin ATPase superfamily. Myosin family.</text>
</comment>
<dbReference type="Gene3D" id="3.40.850.10">
    <property type="entry name" value="Kinesin motor domain"/>
    <property type="match status" value="2"/>
</dbReference>